<dbReference type="InterPro" id="IPR027365">
    <property type="entry name" value="GNAT_acetyltra_YdfB-like"/>
</dbReference>
<dbReference type="GO" id="GO:0016746">
    <property type="term" value="F:acyltransferase activity"/>
    <property type="evidence" value="ECO:0007669"/>
    <property type="project" value="UniProtKB-KW"/>
</dbReference>
<dbReference type="InterPro" id="IPR016181">
    <property type="entry name" value="Acyl_CoA_acyltransferase"/>
</dbReference>
<proteinExistence type="predicted"/>
<gene>
    <name evidence="2" type="ORF">VXC91_26270</name>
</gene>
<feature type="domain" description="N-acetyltransferase" evidence="1">
    <location>
        <begin position="117"/>
        <end position="242"/>
    </location>
</feature>
<reference evidence="2" key="1">
    <citation type="submission" date="2024-01" db="EMBL/GenBank/DDBJ databases">
        <title>First draft genome sequence data of TA4-1, the type strain of Gram-positive actinobacterium Streptomyces chiangmaiensis.</title>
        <authorList>
            <person name="Yasawong M."/>
            <person name="Nantapong N."/>
        </authorList>
    </citation>
    <scope>NUCLEOTIDE SEQUENCE</scope>
    <source>
        <strain evidence="2">TA4-1</strain>
    </source>
</reference>
<evidence type="ECO:0000313" key="2">
    <source>
        <dbReference type="EMBL" id="MED7825397.1"/>
    </source>
</evidence>
<dbReference type="EC" id="2.3.1.-" evidence="2"/>
<organism evidence="2 3">
    <name type="scientific">Streptomyces chiangmaiensis</name>
    <dbReference type="NCBI Taxonomy" id="766497"/>
    <lineage>
        <taxon>Bacteria</taxon>
        <taxon>Bacillati</taxon>
        <taxon>Actinomycetota</taxon>
        <taxon>Actinomycetes</taxon>
        <taxon>Kitasatosporales</taxon>
        <taxon>Streptomycetaceae</taxon>
        <taxon>Streptomyces</taxon>
    </lineage>
</organism>
<dbReference type="SUPFAM" id="SSF55729">
    <property type="entry name" value="Acyl-CoA N-acyltransferases (Nat)"/>
    <property type="match status" value="1"/>
</dbReference>
<accession>A0ABU7FNS1</accession>
<dbReference type="InterPro" id="IPR000182">
    <property type="entry name" value="GNAT_dom"/>
</dbReference>
<dbReference type="Gene3D" id="3.40.630.30">
    <property type="match status" value="1"/>
</dbReference>
<sequence>MPMDPLLARARALWEGLAAAPVSFAPGGGVSVVASPESSLCPAGWVGVVSLGGAAVVTAPTKRSAALVRDGLAALPVAAVADADAVREVLPVAQVLGPAALSYVSPDTFLSASPGGQAVRQLPSDHPELRSLEEAAGEDDAEEAALSEITSPAFVVRAGGGVVAAAGYRSWPGGVAHISVLTDPVWRGRGLARVTASATVVHAFAAGLLPQWRARPPASRRVAVALGFQELGAQLSVELAWM</sequence>
<comment type="caution">
    <text evidence="2">The sequence shown here is derived from an EMBL/GenBank/DDBJ whole genome shotgun (WGS) entry which is preliminary data.</text>
</comment>
<keyword evidence="2" id="KW-0012">Acyltransferase</keyword>
<evidence type="ECO:0000259" key="1">
    <source>
        <dbReference type="PROSITE" id="PS51186"/>
    </source>
</evidence>
<protein>
    <submittedName>
        <fullName evidence="2">GNAT family N-acetyltransferase</fullName>
        <ecNumber evidence="2">2.3.1.-</ecNumber>
    </submittedName>
</protein>
<dbReference type="Proteomes" id="UP001333996">
    <property type="component" value="Unassembled WGS sequence"/>
</dbReference>
<name>A0ABU7FNS1_9ACTN</name>
<dbReference type="PROSITE" id="PS51186">
    <property type="entry name" value="GNAT"/>
    <property type="match status" value="1"/>
</dbReference>
<evidence type="ECO:0000313" key="3">
    <source>
        <dbReference type="Proteomes" id="UP001333996"/>
    </source>
</evidence>
<dbReference type="RefSeq" id="WP_329509808.1">
    <property type="nucleotide sequence ID" value="NZ_BAAAYZ010000196.1"/>
</dbReference>
<dbReference type="Pfam" id="PF12746">
    <property type="entry name" value="GNAT_acetyltran"/>
    <property type="match status" value="1"/>
</dbReference>
<keyword evidence="2" id="KW-0808">Transferase</keyword>
<keyword evidence="3" id="KW-1185">Reference proteome</keyword>
<dbReference type="EMBL" id="JAYWVC010000107">
    <property type="protein sequence ID" value="MED7825397.1"/>
    <property type="molecule type" value="Genomic_DNA"/>
</dbReference>